<keyword evidence="2" id="KW-0472">Membrane</keyword>
<proteinExistence type="predicted"/>
<keyword evidence="2" id="KW-0812">Transmembrane</keyword>
<feature type="transmembrane region" description="Helical" evidence="2">
    <location>
        <begin position="67"/>
        <end position="88"/>
    </location>
</feature>
<protein>
    <submittedName>
        <fullName evidence="3">Uncharacterized protein</fullName>
    </submittedName>
</protein>
<feature type="region of interest" description="Disordered" evidence="1">
    <location>
        <begin position="1"/>
        <end position="30"/>
    </location>
</feature>
<dbReference type="Proteomes" id="UP000281553">
    <property type="component" value="Unassembled WGS sequence"/>
</dbReference>
<dbReference type="EMBL" id="UYRU01017299">
    <property type="protein sequence ID" value="VDK52738.1"/>
    <property type="molecule type" value="Genomic_DNA"/>
</dbReference>
<evidence type="ECO:0000256" key="2">
    <source>
        <dbReference type="SAM" id="Phobius"/>
    </source>
</evidence>
<reference evidence="3 4" key="1">
    <citation type="submission" date="2018-11" db="EMBL/GenBank/DDBJ databases">
        <authorList>
            <consortium name="Pathogen Informatics"/>
        </authorList>
    </citation>
    <scope>NUCLEOTIDE SEQUENCE [LARGE SCALE GENOMIC DNA]</scope>
</reference>
<evidence type="ECO:0000313" key="4">
    <source>
        <dbReference type="Proteomes" id="UP000281553"/>
    </source>
</evidence>
<evidence type="ECO:0000313" key="3">
    <source>
        <dbReference type="EMBL" id="VDK52738.1"/>
    </source>
</evidence>
<keyword evidence="2" id="KW-1133">Transmembrane helix</keyword>
<gene>
    <name evidence="3" type="ORF">DILT_LOCUS1930</name>
</gene>
<name>A0A3P6SFZ9_DIBLA</name>
<keyword evidence="4" id="KW-1185">Reference proteome</keyword>
<evidence type="ECO:0000256" key="1">
    <source>
        <dbReference type="SAM" id="MobiDB-lite"/>
    </source>
</evidence>
<dbReference type="AlphaFoldDB" id="A0A3P6SFZ9"/>
<sequence>MLGRTPSGGETEEAASASSRLLQRERSRASQRYRRRIITAIVATLGLLAFSRLVFGTAWMAPFPLHNHLTVLGASFFIVPRCPLFYFYNGRMHSLAMPMIGETLFIS</sequence>
<organism evidence="3 4">
    <name type="scientific">Dibothriocephalus latus</name>
    <name type="common">Fish tapeworm</name>
    <name type="synonym">Diphyllobothrium latum</name>
    <dbReference type="NCBI Taxonomy" id="60516"/>
    <lineage>
        <taxon>Eukaryota</taxon>
        <taxon>Metazoa</taxon>
        <taxon>Spiralia</taxon>
        <taxon>Lophotrochozoa</taxon>
        <taxon>Platyhelminthes</taxon>
        <taxon>Cestoda</taxon>
        <taxon>Eucestoda</taxon>
        <taxon>Diphyllobothriidea</taxon>
        <taxon>Diphyllobothriidae</taxon>
        <taxon>Dibothriocephalus</taxon>
    </lineage>
</organism>
<feature type="transmembrane region" description="Helical" evidence="2">
    <location>
        <begin position="37"/>
        <end position="61"/>
    </location>
</feature>
<accession>A0A3P6SFZ9</accession>